<keyword evidence="2" id="KW-1185">Reference proteome</keyword>
<evidence type="ECO:0000313" key="2">
    <source>
        <dbReference type="Proteomes" id="UP000199086"/>
    </source>
</evidence>
<dbReference type="OrthoDB" id="5169219at2"/>
<dbReference type="SUPFAM" id="SSF82171">
    <property type="entry name" value="DPP6 N-terminal domain-like"/>
    <property type="match status" value="1"/>
</dbReference>
<dbReference type="Pfam" id="PF05787">
    <property type="entry name" value="PhoX"/>
    <property type="match status" value="2"/>
</dbReference>
<dbReference type="PANTHER" id="PTHR35399">
    <property type="entry name" value="SLR8030 PROTEIN"/>
    <property type="match status" value="1"/>
</dbReference>
<dbReference type="Proteomes" id="UP000199086">
    <property type="component" value="Unassembled WGS sequence"/>
</dbReference>
<name>A0A1G6GMW9_9ACTN</name>
<reference evidence="1 2" key="1">
    <citation type="submission" date="2016-06" db="EMBL/GenBank/DDBJ databases">
        <authorList>
            <person name="Olsen C.W."/>
            <person name="Carey S."/>
            <person name="Hinshaw L."/>
            <person name="Karasin A.I."/>
        </authorList>
    </citation>
    <scope>NUCLEOTIDE SEQUENCE [LARGE SCALE GENOMIC DNA]</scope>
    <source>
        <strain evidence="1 2">LZ-22</strain>
    </source>
</reference>
<dbReference type="PROSITE" id="PS51318">
    <property type="entry name" value="TAT"/>
    <property type="match status" value="1"/>
</dbReference>
<dbReference type="EMBL" id="FMYF01000004">
    <property type="protein sequence ID" value="SDB83321.1"/>
    <property type="molecule type" value="Genomic_DNA"/>
</dbReference>
<dbReference type="STRING" id="1577474.GA0111570_104122"/>
<dbReference type="InterPro" id="IPR006311">
    <property type="entry name" value="TAT_signal"/>
</dbReference>
<sequence length="476" mass="49940">MTSNVSRRGFLGGSAVSLGFALAGAGSLAPFVRTAAADTRPSLGYGKLVHKPGAVLALPEGFDYKVIAKAGETAGGLVHPSDPDAMGVFPGSNGGSVLVTNHENSGSEKFPVPHVDERLVYDAMSIGGTTTIVVDAANNNTQQYVSVAGTHNNCAGGVSPWGTWLTCEETEAKAKAGGLQKDHGYVFEVDPTSQAANYGKSNVPLKFLGRYAHEAVAIDPSDWTVYGTEDAGNPNGLFFRWTAPKGFKGGKEALVNLAKSEGGDTAGVLEAMKCFAGSTFVGDLSEATQPGTRYKVQWIDVPDRDAKVTSIRKQFADGEITRSRKLEGMWWADGGTYFVASFARTSDGSAKEHDGQVWFYDPKSQTVTLKTIFAVNTDPDAEGNNFDGPDNITVSPDGGLILAEDGDGKSHLVGVTKEGKAYPLALNTSGDSEFCGPAFNQAGSTLFVNIQGPGYTLAITGPFGDPSNANVENAKR</sequence>
<proteinExistence type="predicted"/>
<gene>
    <name evidence="1" type="ORF">GA0111570_104122</name>
</gene>
<organism evidence="1 2">
    <name type="scientific">Raineyella antarctica</name>
    <dbReference type="NCBI Taxonomy" id="1577474"/>
    <lineage>
        <taxon>Bacteria</taxon>
        <taxon>Bacillati</taxon>
        <taxon>Actinomycetota</taxon>
        <taxon>Actinomycetes</taxon>
        <taxon>Propionibacteriales</taxon>
        <taxon>Propionibacteriaceae</taxon>
        <taxon>Raineyella</taxon>
    </lineage>
</organism>
<dbReference type="InterPro" id="IPR008557">
    <property type="entry name" value="PhoX"/>
</dbReference>
<dbReference type="RefSeq" id="WP_092608633.1">
    <property type="nucleotide sequence ID" value="NZ_FMYF01000004.1"/>
</dbReference>
<evidence type="ECO:0008006" key="3">
    <source>
        <dbReference type="Google" id="ProtNLM"/>
    </source>
</evidence>
<evidence type="ECO:0000313" key="1">
    <source>
        <dbReference type="EMBL" id="SDB83321.1"/>
    </source>
</evidence>
<dbReference type="PANTHER" id="PTHR35399:SF4">
    <property type="entry name" value="MEMBRANE PROTEIN"/>
    <property type="match status" value="1"/>
</dbReference>
<accession>A0A1G6GMW9</accession>
<dbReference type="AlphaFoldDB" id="A0A1G6GMW9"/>
<protein>
    <recommendedName>
        <fullName evidence="3">Tat (Twin-arginine translocation) pathway signal sequence</fullName>
    </recommendedName>
</protein>